<organism evidence="1 2">
    <name type="scientific">Dictyobacter aurantiacus</name>
    <dbReference type="NCBI Taxonomy" id="1936993"/>
    <lineage>
        <taxon>Bacteria</taxon>
        <taxon>Bacillati</taxon>
        <taxon>Chloroflexota</taxon>
        <taxon>Ktedonobacteria</taxon>
        <taxon>Ktedonobacterales</taxon>
        <taxon>Dictyobacteraceae</taxon>
        <taxon>Dictyobacter</taxon>
    </lineage>
</organism>
<keyword evidence="2" id="KW-1185">Reference proteome</keyword>
<accession>A0A401Z8A0</accession>
<dbReference type="AlphaFoldDB" id="A0A401Z8A0"/>
<protein>
    <submittedName>
        <fullName evidence="1">Uncharacterized protein</fullName>
    </submittedName>
</protein>
<sequence>MAAECVETLAAGDVPQTYCLVIASAGKGFTIRAEGHRFDLVNVVVECVETLPAGNIPQTYCLIIASAGKGFAIRAEGHRANPVSMSS</sequence>
<evidence type="ECO:0000313" key="2">
    <source>
        <dbReference type="Proteomes" id="UP000287224"/>
    </source>
</evidence>
<evidence type="ECO:0000313" key="1">
    <source>
        <dbReference type="EMBL" id="GCE03084.1"/>
    </source>
</evidence>
<proteinExistence type="predicted"/>
<comment type="caution">
    <text evidence="1">The sequence shown here is derived from an EMBL/GenBank/DDBJ whole genome shotgun (WGS) entry which is preliminary data.</text>
</comment>
<gene>
    <name evidence="1" type="ORF">KDAU_04130</name>
</gene>
<dbReference type="EMBL" id="BIFQ01000001">
    <property type="protein sequence ID" value="GCE03084.1"/>
    <property type="molecule type" value="Genomic_DNA"/>
</dbReference>
<reference evidence="2" key="1">
    <citation type="submission" date="2018-12" db="EMBL/GenBank/DDBJ databases">
        <title>Tengunoibacter tsumagoiensis gen. nov., sp. nov., Dictyobacter kobayashii sp. nov., D. alpinus sp. nov., and D. joshuensis sp. nov. and description of Dictyobacteraceae fam. nov. within the order Ktedonobacterales isolated from Tengu-no-mugimeshi.</title>
        <authorList>
            <person name="Wang C.M."/>
            <person name="Zheng Y."/>
            <person name="Sakai Y."/>
            <person name="Toyoda A."/>
            <person name="Minakuchi Y."/>
            <person name="Abe K."/>
            <person name="Yokota A."/>
            <person name="Yabe S."/>
        </authorList>
    </citation>
    <scope>NUCLEOTIDE SEQUENCE [LARGE SCALE GENOMIC DNA]</scope>
    <source>
        <strain evidence="2">S-27</strain>
    </source>
</reference>
<dbReference type="Proteomes" id="UP000287224">
    <property type="component" value="Unassembled WGS sequence"/>
</dbReference>
<name>A0A401Z8A0_9CHLR</name>